<feature type="compositionally biased region" description="Polar residues" evidence="1">
    <location>
        <begin position="1"/>
        <end position="12"/>
    </location>
</feature>
<name>A0A367LQ34_9HYPO</name>
<feature type="compositionally biased region" description="Acidic residues" evidence="1">
    <location>
        <begin position="105"/>
        <end position="116"/>
    </location>
</feature>
<sequence>MMSSPGNISANVSAEGPTPDDVDDAAAEIPSADLDLSAERLEDGGDGGPGLDGGVGPSALWDGGPAAVGDDDDAAADDDQVAPAALGDDDDAAADDDQVAPVALGDDDDAAADDDQVAPVALGDDDDAAADDDQVAPVALGDDDDAAADDDQVAPVALGDDDDAAADDDQLDPALPPDQGGVPVPADLSYGPNPLIPGLDPEDEEYVLYRNGVATHYHPSGNVMGFSPRAEYNVRPPNQYFFGPPSSGGVFQHPEGGAPIRRPEVEFMDLPTEVKAIIFSFLPLHDRLRLRQTSGELRDIMIERYPNDKPDLQYLSILVRDKPLHFRCNECVSLHRYIGSFDPRRGRWEIKRNTCREMSSGLAMCFNAPHKYAISHMHVHFALKWLRRQDFTQLARYHQIMQDRKFEFATGTTVQFFPRIVNNHFMMRTRWEKVNLHYIENGCVAMCKHICYRGFFEMGVGDLDAAEVNHVCNWRDNTRRPDSERGKEDSFIDIEAWTDLGPEEPNNTIWRAASTSGSLCPRHRGGAICARYGGDPQIARAPDFLPYVSMSVAVDGVGCWWRFQCGRLNIVF</sequence>
<organism evidence="3 4">
    <name type="scientific">Ophiocordyceps polyrhachis-furcata BCC 54312</name>
    <dbReference type="NCBI Taxonomy" id="1330021"/>
    <lineage>
        <taxon>Eukaryota</taxon>
        <taxon>Fungi</taxon>
        <taxon>Dikarya</taxon>
        <taxon>Ascomycota</taxon>
        <taxon>Pezizomycotina</taxon>
        <taxon>Sordariomycetes</taxon>
        <taxon>Hypocreomycetidae</taxon>
        <taxon>Hypocreales</taxon>
        <taxon>Ophiocordycipitaceae</taxon>
        <taxon>Ophiocordyceps</taxon>
    </lineage>
</organism>
<dbReference type="EMBL" id="LKCN02000001">
    <property type="protein sequence ID" value="RCI16497.1"/>
    <property type="molecule type" value="Genomic_DNA"/>
</dbReference>
<feature type="compositionally biased region" description="Acidic residues" evidence="1">
    <location>
        <begin position="69"/>
        <end position="80"/>
    </location>
</feature>
<dbReference type="CDD" id="cd09917">
    <property type="entry name" value="F-box_SF"/>
    <property type="match status" value="1"/>
</dbReference>
<proteinExistence type="predicted"/>
<gene>
    <name evidence="3" type="ORF">L249_3109</name>
</gene>
<dbReference type="InterPro" id="IPR001810">
    <property type="entry name" value="F-box_dom"/>
</dbReference>
<feature type="non-terminal residue" evidence="3">
    <location>
        <position position="572"/>
    </location>
</feature>
<reference evidence="3 4" key="1">
    <citation type="journal article" date="2015" name="BMC Genomics">
        <title>Insights from the genome of Ophiocordyceps polyrhachis-furcata to pathogenicity and host specificity in insect fungi.</title>
        <authorList>
            <person name="Wichadakul D."/>
            <person name="Kobmoo N."/>
            <person name="Ingsriswang S."/>
            <person name="Tangphatsornruang S."/>
            <person name="Chantasingh D."/>
            <person name="Luangsa-ard J.J."/>
            <person name="Eurwilaichitr L."/>
        </authorList>
    </citation>
    <scope>NUCLEOTIDE SEQUENCE [LARGE SCALE GENOMIC DNA]</scope>
    <source>
        <strain evidence="3 4">BCC 54312</strain>
    </source>
</reference>
<dbReference type="Proteomes" id="UP000253664">
    <property type="component" value="Unassembled WGS sequence"/>
</dbReference>
<dbReference type="AlphaFoldDB" id="A0A367LQ34"/>
<dbReference type="Pfam" id="PF00646">
    <property type="entry name" value="F-box"/>
    <property type="match status" value="1"/>
</dbReference>
<dbReference type="InterPro" id="IPR036047">
    <property type="entry name" value="F-box-like_dom_sf"/>
</dbReference>
<evidence type="ECO:0000259" key="2">
    <source>
        <dbReference type="PROSITE" id="PS50181"/>
    </source>
</evidence>
<feature type="compositionally biased region" description="Gly residues" evidence="1">
    <location>
        <begin position="46"/>
        <end position="56"/>
    </location>
</feature>
<feature type="compositionally biased region" description="Acidic residues" evidence="1">
    <location>
        <begin position="87"/>
        <end position="98"/>
    </location>
</feature>
<feature type="domain" description="F-box" evidence="2">
    <location>
        <begin position="264"/>
        <end position="317"/>
    </location>
</feature>
<dbReference type="PROSITE" id="PS50181">
    <property type="entry name" value="FBOX"/>
    <property type="match status" value="1"/>
</dbReference>
<feature type="compositionally biased region" description="Acidic residues" evidence="1">
    <location>
        <begin position="123"/>
        <end position="132"/>
    </location>
</feature>
<comment type="caution">
    <text evidence="3">The sequence shown here is derived from an EMBL/GenBank/DDBJ whole genome shotgun (WGS) entry which is preliminary data.</text>
</comment>
<accession>A0A367LQ34</accession>
<feature type="region of interest" description="Disordered" evidence="1">
    <location>
        <begin position="1"/>
        <end position="132"/>
    </location>
</feature>
<feature type="compositionally biased region" description="Acidic residues" evidence="1">
    <location>
        <begin position="159"/>
        <end position="171"/>
    </location>
</feature>
<dbReference type="SUPFAM" id="SSF81383">
    <property type="entry name" value="F-box domain"/>
    <property type="match status" value="1"/>
</dbReference>
<keyword evidence="4" id="KW-1185">Reference proteome</keyword>
<evidence type="ECO:0000313" key="3">
    <source>
        <dbReference type="EMBL" id="RCI16497.1"/>
    </source>
</evidence>
<protein>
    <recommendedName>
        <fullName evidence="2">F-box domain-containing protein</fullName>
    </recommendedName>
</protein>
<evidence type="ECO:0000256" key="1">
    <source>
        <dbReference type="SAM" id="MobiDB-lite"/>
    </source>
</evidence>
<feature type="region of interest" description="Disordered" evidence="1">
    <location>
        <begin position="158"/>
        <end position="199"/>
    </location>
</feature>
<dbReference type="STRING" id="1330021.A0A367LQ34"/>
<evidence type="ECO:0000313" key="4">
    <source>
        <dbReference type="Proteomes" id="UP000253664"/>
    </source>
</evidence>